<dbReference type="EMBL" id="HQ840770">
    <property type="protein sequence ID" value="ADV56687.1"/>
    <property type="molecule type" value="Genomic_DNA"/>
</dbReference>
<dbReference type="InterPro" id="IPR011905">
    <property type="entry name" value="GlrX-like_pln_2"/>
</dbReference>
<keyword evidence="3" id="KW-0963">Cytoplasm</keyword>
<dbReference type="InterPro" id="IPR002109">
    <property type="entry name" value="Glutaredoxin"/>
</dbReference>
<evidence type="ECO:0000256" key="2">
    <source>
        <dbReference type="ARBA" id="ARBA00007568"/>
    </source>
</evidence>
<dbReference type="InterPro" id="IPR036249">
    <property type="entry name" value="Thioredoxin-like_sf"/>
</dbReference>
<organism evidence="6">
    <name type="scientific">Phaseolus vulgaris</name>
    <name type="common">Kidney bean</name>
    <name type="synonym">French bean</name>
    <dbReference type="NCBI Taxonomy" id="3885"/>
    <lineage>
        <taxon>Eukaryota</taxon>
        <taxon>Viridiplantae</taxon>
        <taxon>Streptophyta</taxon>
        <taxon>Embryophyta</taxon>
        <taxon>Tracheophyta</taxon>
        <taxon>Spermatophyta</taxon>
        <taxon>Magnoliopsida</taxon>
        <taxon>eudicotyledons</taxon>
        <taxon>Gunneridae</taxon>
        <taxon>Pentapetalae</taxon>
        <taxon>rosids</taxon>
        <taxon>fabids</taxon>
        <taxon>Fabales</taxon>
        <taxon>Fabaceae</taxon>
        <taxon>Papilionoideae</taxon>
        <taxon>50 kb inversion clade</taxon>
        <taxon>NPAAA clade</taxon>
        <taxon>indigoferoid/millettioid clade</taxon>
        <taxon>Phaseoleae</taxon>
        <taxon>Phaseolus</taxon>
    </lineage>
</organism>
<dbReference type="InterPro" id="IPR014025">
    <property type="entry name" value="Glutaredoxin_subgr"/>
</dbReference>
<dbReference type="AlphaFoldDB" id="E9NZT8"/>
<evidence type="ECO:0000256" key="3">
    <source>
        <dbReference type="ARBA" id="ARBA00022490"/>
    </source>
</evidence>
<dbReference type="PROSITE" id="PS51354">
    <property type="entry name" value="GLUTAREDOXIN_2"/>
    <property type="match status" value="1"/>
</dbReference>
<dbReference type="GO" id="GO:0005737">
    <property type="term" value="C:cytoplasm"/>
    <property type="evidence" value="ECO:0007669"/>
    <property type="project" value="UniProtKB-SubCell"/>
</dbReference>
<keyword evidence="4" id="KW-0676">Redox-active center</keyword>
<dbReference type="CDD" id="cd03419">
    <property type="entry name" value="GRX_GRXh_1_2_like"/>
    <property type="match status" value="1"/>
</dbReference>
<sequence length="145" mass="16514">MLDWMKRFSEFEARNVHGEPSYTRDKKCQEQNSVHIYLEEQVLDQCIRMDKVKRLASENGVVIFTKSSCCLCYAVNILFEELGVKPQLHEIDHDPEGREMEKALLRLGCNAPVPAVFIGGKLIGSTNEIMSLHLRGSLTPLLKTH</sequence>
<comment type="subcellular location">
    <subcellularLocation>
        <location evidence="1">Cytoplasm</location>
    </subcellularLocation>
</comment>
<dbReference type="Pfam" id="PF00462">
    <property type="entry name" value="Glutaredoxin"/>
    <property type="match status" value="1"/>
</dbReference>
<dbReference type="PRINTS" id="PR00160">
    <property type="entry name" value="GLUTAREDOXIN"/>
</dbReference>
<dbReference type="NCBIfam" id="TIGR02189">
    <property type="entry name" value="GlrX-like_plant"/>
    <property type="match status" value="1"/>
</dbReference>
<name>E9NZT8_PHAVU</name>
<evidence type="ECO:0000313" key="6">
    <source>
        <dbReference type="EMBL" id="ADV56687.1"/>
    </source>
</evidence>
<dbReference type="Gene3D" id="3.40.30.10">
    <property type="entry name" value="Glutaredoxin"/>
    <property type="match status" value="1"/>
</dbReference>
<evidence type="ECO:0000256" key="4">
    <source>
        <dbReference type="ARBA" id="ARBA00023284"/>
    </source>
</evidence>
<feature type="domain" description="Glutaredoxin" evidence="5">
    <location>
        <begin position="61"/>
        <end position="123"/>
    </location>
</feature>
<dbReference type="FunFam" id="3.40.30.10:FF:000028">
    <property type="entry name" value="Glutaredoxin family protein"/>
    <property type="match status" value="1"/>
</dbReference>
<evidence type="ECO:0000256" key="1">
    <source>
        <dbReference type="ARBA" id="ARBA00004496"/>
    </source>
</evidence>
<reference evidence="6" key="1">
    <citation type="submission" date="2010-12" db="EMBL/GenBank/DDBJ databases">
        <title>Molecular characterization of two genes for folate synthesis pathway in common bean.</title>
        <authorList>
            <person name="Xie W."/>
            <person name="Perry G."/>
            <person name="Shim Y.-S."/>
            <person name="Garabagi F."/>
            <person name="Navabi A."/>
            <person name="Pauls K.P."/>
        </authorList>
    </citation>
    <scope>NUCLEOTIDE SEQUENCE</scope>
</reference>
<accession>E9NZT8</accession>
<evidence type="ECO:0000259" key="5">
    <source>
        <dbReference type="Pfam" id="PF00462"/>
    </source>
</evidence>
<protein>
    <submittedName>
        <fullName evidence="6">Glutaredoxin</fullName>
    </submittedName>
</protein>
<proteinExistence type="inferred from homology"/>
<comment type="similarity">
    <text evidence="2">Belongs to the glutaredoxin family. CC-type subfamily.</text>
</comment>
<dbReference type="SUPFAM" id="SSF52833">
    <property type="entry name" value="Thioredoxin-like"/>
    <property type="match status" value="1"/>
</dbReference>
<dbReference type="PANTHER" id="PTHR10168">
    <property type="entry name" value="GLUTAREDOXIN"/>
    <property type="match status" value="1"/>
</dbReference>